<dbReference type="InterPro" id="IPR001853">
    <property type="entry name" value="DSBA-like_thioredoxin_dom"/>
</dbReference>
<evidence type="ECO:0000313" key="3">
    <source>
        <dbReference type="Proteomes" id="UP000198749"/>
    </source>
</evidence>
<reference evidence="3" key="1">
    <citation type="submission" date="2016-10" db="EMBL/GenBank/DDBJ databases">
        <authorList>
            <person name="Varghese N."/>
            <person name="Submissions S."/>
        </authorList>
    </citation>
    <scope>NUCLEOTIDE SEQUENCE [LARGE SCALE GENOMIC DNA]</scope>
    <source>
        <strain evidence="3">DSM 18887</strain>
    </source>
</reference>
<evidence type="ECO:0000259" key="1">
    <source>
        <dbReference type="Pfam" id="PF01323"/>
    </source>
</evidence>
<dbReference type="InterPro" id="IPR036249">
    <property type="entry name" value="Thioredoxin-like_sf"/>
</dbReference>
<dbReference type="RefSeq" id="WP_091359886.1">
    <property type="nucleotide sequence ID" value="NZ_AP025284.1"/>
</dbReference>
<feature type="domain" description="DSBA-like thioredoxin" evidence="1">
    <location>
        <begin position="6"/>
        <end position="176"/>
    </location>
</feature>
<proteinExistence type="predicted"/>
<sequence length="204" mass="23257">MSLIYVMDPMCSWCYAFQPHLRDMISRLRPGIRIFCYMGGLAPDNDKPMADEMQQAIAQTWHEIEQRTGTPFNHEFWKQCQPRRSTYPACRAVISADLISSGSGMLMAEAIQTAYYQEARNPSDLSVLTDLAEEIGLNRKRFSSQMYSEKTAQTLFEDLDFCLQHGIQGFPFLGLETKKGIQVICAGYCSRDQLLQRCASLELI</sequence>
<dbReference type="SUPFAM" id="SSF52833">
    <property type="entry name" value="Thioredoxin-like"/>
    <property type="match status" value="1"/>
</dbReference>
<dbReference type="OrthoDB" id="9813770at2"/>
<dbReference type="AlphaFoldDB" id="A0A1H9JFH2"/>
<accession>A0A1H9JFH2</accession>
<dbReference type="Pfam" id="PF01323">
    <property type="entry name" value="DSBA"/>
    <property type="match status" value="1"/>
</dbReference>
<protein>
    <recommendedName>
        <fullName evidence="1">DSBA-like thioredoxin domain-containing protein</fullName>
    </recommendedName>
</protein>
<dbReference type="Proteomes" id="UP000198749">
    <property type="component" value="Unassembled WGS sequence"/>
</dbReference>
<dbReference type="EMBL" id="FOGB01000009">
    <property type="protein sequence ID" value="SEQ85741.1"/>
    <property type="molecule type" value="Genomic_DNA"/>
</dbReference>
<organism evidence="2 3">
    <name type="scientific">Amphritea atlantica</name>
    <dbReference type="NCBI Taxonomy" id="355243"/>
    <lineage>
        <taxon>Bacteria</taxon>
        <taxon>Pseudomonadati</taxon>
        <taxon>Pseudomonadota</taxon>
        <taxon>Gammaproteobacteria</taxon>
        <taxon>Oceanospirillales</taxon>
        <taxon>Oceanospirillaceae</taxon>
        <taxon>Amphritea</taxon>
    </lineage>
</organism>
<gene>
    <name evidence="2" type="ORF">SAMN03080615_02982</name>
</gene>
<name>A0A1H9JFH2_9GAMM</name>
<dbReference type="Gene3D" id="1.10.472.60">
    <property type="entry name" value="putative protein disulfide isomerase domain"/>
    <property type="match status" value="1"/>
</dbReference>
<dbReference type="CDD" id="cd03025">
    <property type="entry name" value="DsbA_FrnE_like"/>
    <property type="match status" value="1"/>
</dbReference>
<dbReference type="Gene3D" id="3.40.30.10">
    <property type="entry name" value="Glutaredoxin"/>
    <property type="match status" value="1"/>
</dbReference>
<dbReference type="PANTHER" id="PTHR13887:SF54">
    <property type="entry name" value="DSBA FAMILY PROTEIN"/>
    <property type="match status" value="1"/>
</dbReference>
<keyword evidence="3" id="KW-1185">Reference proteome</keyword>
<evidence type="ECO:0000313" key="2">
    <source>
        <dbReference type="EMBL" id="SEQ85741.1"/>
    </source>
</evidence>
<dbReference type="PANTHER" id="PTHR13887">
    <property type="entry name" value="GLUTATHIONE S-TRANSFERASE KAPPA"/>
    <property type="match status" value="1"/>
</dbReference>